<feature type="compositionally biased region" description="Basic and acidic residues" evidence="4">
    <location>
        <begin position="292"/>
        <end position="301"/>
    </location>
</feature>
<dbReference type="SMART" id="SM00320">
    <property type="entry name" value="WD40"/>
    <property type="match status" value="10"/>
</dbReference>
<feature type="region of interest" description="Disordered" evidence="4">
    <location>
        <begin position="251"/>
        <end position="301"/>
    </location>
</feature>
<evidence type="ECO:0000259" key="5">
    <source>
        <dbReference type="PROSITE" id="PS50897"/>
    </source>
</evidence>
<dbReference type="Pfam" id="PF21359">
    <property type="entry name" value="zf_topless"/>
    <property type="match status" value="1"/>
</dbReference>
<dbReference type="AlphaFoldDB" id="A0A9D5GZ71"/>
<evidence type="ECO:0000256" key="2">
    <source>
        <dbReference type="ARBA" id="ARBA00022737"/>
    </source>
</evidence>
<keyword evidence="7" id="KW-1185">Reference proteome</keyword>
<feature type="compositionally biased region" description="Polar residues" evidence="4">
    <location>
        <begin position="276"/>
        <end position="289"/>
    </location>
</feature>
<proteinExistence type="predicted"/>
<dbReference type="InterPro" id="IPR015943">
    <property type="entry name" value="WD40/YVTN_repeat-like_dom_sf"/>
</dbReference>
<protein>
    <recommendedName>
        <fullName evidence="5">CTLH domain-containing protein</fullName>
    </recommendedName>
</protein>
<dbReference type="SMART" id="SM00668">
    <property type="entry name" value="CTLH"/>
    <property type="match status" value="1"/>
</dbReference>
<dbReference type="OrthoDB" id="1367865at2759"/>
<dbReference type="Proteomes" id="UP001058974">
    <property type="component" value="Chromosome 1"/>
</dbReference>
<dbReference type="Pfam" id="PF00400">
    <property type="entry name" value="WD40"/>
    <property type="match status" value="2"/>
</dbReference>
<sequence>MSSMKKEMMLLVIQYLDDENLKETMHKMESETGLFFNVKYFEEKILAGDWDETEKYLEGFTNITENRYTMKMFFEIRKQKYFEALDRNDKMSAVNILVKDLKIFSRLDEDLYKEIAHLITFDNIRENEQLASYGDTNSSRVILMSELKKLIQANPIFRDKLMFPSFSSSRLRHLVNQGLNWQHQLCKNPKRDPVIKTLLIDHNCSSPRKRSRTPTLAIPPAADAANYPSYVVAPLSPTIAVPTPNAVTTLPVNANPSPSSQSPAEIEASSLPGPSIQVSVSMHSETPNTLEPMDHQSNDLDQEMRPIPLSQAVEDAPCQFSVSRHSEMPNTLEPMDDQSNDIDQEMRPIPSSQAVEEARELVQAPYTFEPTPVNPLFDQLPRTVVCKLHQGSNVTSMEFHPFIHSILAVGSANGEVSLWEASLRERLISKPFKIWNISNCSVQFQMLNLKESSVNRVAWSPSAGLLGIAYANHLVHLYSYNIPNGLQEHLEIDAHDGSVNDLSFSYPNSQLCMVTCGDDMLIKVWDLDGHMIYIFEGHGAPVHSVLPHAKENIQFILSTSVEGKIRAWVYYDKNFQLEYDTPGQYCTKLMYNADGNRLFSCGTSNEDGECFLVEWNEDEGAIEKKYSGFRNETAGIVQFDVVKNRFLAVGVDNQIKFWDMDRLDVLTCTDAEGGLPSLPRLKFNREGNLLAVTTEDGGFKILANADSLKYLRDIEAYIQRYANNGLIFHPVQYRIVTIPENMGPDNKVVRLRYSNNGDALLALGSKGIQKLWKWIPNALNPMGMATARFVPKEYRPSSGFLLTHDVPNDSDLAIPCIDISRNDAYGVSACGGLISLFNLISFRVMISFMQPPPAATFLAFNPEDNNTVIIGREDSEIHVFNIRYHELISILKGHQMYITGIVFSRRLDTMVSSSADGELSSWCMSTWVNKKSVSIQIPGGRNAVAGETKVQFHVDEVKLLVCHETQIAIYDASEMELICQWLPRDGLSSAITSAAYSCNGQLVYATFIDGNIGIFDADSLQLRSRIGSSAYLYQNPLDSQNVYPLVVAAHPQNPYQFAIGLSDGYVKIIEPTDSAVWLGQKVPVVQMDIM</sequence>
<evidence type="ECO:0000313" key="6">
    <source>
        <dbReference type="EMBL" id="KAI5446463.1"/>
    </source>
</evidence>
<dbReference type="PANTHER" id="PTHR44083:SF43">
    <property type="entry name" value="TRANSDUCIN FAMILY PROTEIN_WD-40 REPEAT PROTEIN"/>
    <property type="match status" value="1"/>
</dbReference>
<dbReference type="GO" id="GO:0006355">
    <property type="term" value="P:regulation of DNA-templated transcription"/>
    <property type="evidence" value="ECO:0007669"/>
    <property type="project" value="InterPro"/>
</dbReference>
<keyword evidence="2" id="KW-0677">Repeat</keyword>
<accession>A0A9D5GZ71</accession>
<dbReference type="Gramene" id="Psat01G0433600-T1">
    <property type="protein sequence ID" value="KAI5446463.1"/>
    <property type="gene ID" value="KIW84_014336"/>
</dbReference>
<dbReference type="PANTHER" id="PTHR44083">
    <property type="entry name" value="TOPLESS-RELATED PROTEIN 1-RELATED"/>
    <property type="match status" value="1"/>
</dbReference>
<dbReference type="InterPro" id="IPR019775">
    <property type="entry name" value="WD40_repeat_CS"/>
</dbReference>
<dbReference type="PROSITE" id="PS50897">
    <property type="entry name" value="CTLH"/>
    <property type="match status" value="1"/>
</dbReference>
<evidence type="ECO:0000256" key="4">
    <source>
        <dbReference type="SAM" id="MobiDB-lite"/>
    </source>
</evidence>
<dbReference type="PROSITE" id="PS50896">
    <property type="entry name" value="LISH"/>
    <property type="match status" value="1"/>
</dbReference>
<reference evidence="6 7" key="1">
    <citation type="journal article" date="2022" name="Nat. Genet.">
        <title>Improved pea reference genome and pan-genome highlight genomic features and evolutionary characteristics.</title>
        <authorList>
            <person name="Yang T."/>
            <person name="Liu R."/>
            <person name="Luo Y."/>
            <person name="Hu S."/>
            <person name="Wang D."/>
            <person name="Wang C."/>
            <person name="Pandey M.K."/>
            <person name="Ge S."/>
            <person name="Xu Q."/>
            <person name="Li N."/>
            <person name="Li G."/>
            <person name="Huang Y."/>
            <person name="Saxena R.K."/>
            <person name="Ji Y."/>
            <person name="Li M."/>
            <person name="Yan X."/>
            <person name="He Y."/>
            <person name="Liu Y."/>
            <person name="Wang X."/>
            <person name="Xiang C."/>
            <person name="Varshney R.K."/>
            <person name="Ding H."/>
            <person name="Gao S."/>
            <person name="Zong X."/>
        </authorList>
    </citation>
    <scope>NUCLEOTIDE SEQUENCE [LARGE SCALE GENOMIC DNA]</scope>
    <source>
        <strain evidence="6 7">cv. Zhongwan 6</strain>
    </source>
</reference>
<name>A0A9D5GZ71_PEA</name>
<dbReference type="Pfam" id="PF21889">
    <property type="entry name" value="TPR1-like_2nd"/>
    <property type="match status" value="1"/>
</dbReference>
<comment type="caution">
    <text evidence="6">The sequence shown here is derived from an EMBL/GenBank/DDBJ whole genome shotgun (WGS) entry which is preliminary data.</text>
</comment>
<evidence type="ECO:0000256" key="3">
    <source>
        <dbReference type="PROSITE-ProRule" id="PRU00221"/>
    </source>
</evidence>
<dbReference type="Gene3D" id="2.130.10.10">
    <property type="entry name" value="YVTN repeat-like/Quinoprotein amine dehydrogenase"/>
    <property type="match status" value="4"/>
</dbReference>
<dbReference type="InterPro" id="IPR001680">
    <property type="entry name" value="WD40_rpt"/>
</dbReference>
<feature type="repeat" description="WD" evidence="3">
    <location>
        <begin position="891"/>
        <end position="922"/>
    </location>
</feature>
<dbReference type="InterPro" id="IPR027728">
    <property type="entry name" value="Topless_fam"/>
</dbReference>
<keyword evidence="1 3" id="KW-0853">WD repeat</keyword>
<evidence type="ECO:0000313" key="7">
    <source>
        <dbReference type="Proteomes" id="UP001058974"/>
    </source>
</evidence>
<gene>
    <name evidence="6" type="ORF">KIW84_014336</name>
</gene>
<dbReference type="InterPro" id="IPR054080">
    <property type="entry name" value="TPR1-like_2nd"/>
</dbReference>
<dbReference type="InterPro" id="IPR036322">
    <property type="entry name" value="WD40_repeat_dom_sf"/>
</dbReference>
<dbReference type="InterPro" id="IPR006595">
    <property type="entry name" value="CTLH_C"/>
</dbReference>
<dbReference type="EMBL" id="JAMSHJ010000001">
    <property type="protein sequence ID" value="KAI5446463.1"/>
    <property type="molecule type" value="Genomic_DNA"/>
</dbReference>
<organism evidence="6 7">
    <name type="scientific">Pisum sativum</name>
    <name type="common">Garden pea</name>
    <name type="synonym">Lathyrus oleraceus</name>
    <dbReference type="NCBI Taxonomy" id="3888"/>
    <lineage>
        <taxon>Eukaryota</taxon>
        <taxon>Viridiplantae</taxon>
        <taxon>Streptophyta</taxon>
        <taxon>Embryophyta</taxon>
        <taxon>Tracheophyta</taxon>
        <taxon>Spermatophyta</taxon>
        <taxon>Magnoliopsida</taxon>
        <taxon>eudicotyledons</taxon>
        <taxon>Gunneridae</taxon>
        <taxon>Pentapetalae</taxon>
        <taxon>rosids</taxon>
        <taxon>fabids</taxon>
        <taxon>Fabales</taxon>
        <taxon>Fabaceae</taxon>
        <taxon>Papilionoideae</taxon>
        <taxon>50 kb inversion clade</taxon>
        <taxon>NPAAA clade</taxon>
        <taxon>Hologalegina</taxon>
        <taxon>IRL clade</taxon>
        <taxon>Fabeae</taxon>
        <taxon>Lathyrus</taxon>
    </lineage>
</organism>
<feature type="repeat" description="WD" evidence="3">
    <location>
        <begin position="492"/>
        <end position="528"/>
    </location>
</feature>
<dbReference type="PROSITE" id="PS50082">
    <property type="entry name" value="WD_REPEATS_2"/>
    <property type="match status" value="2"/>
</dbReference>
<dbReference type="PROSITE" id="PS00678">
    <property type="entry name" value="WD_REPEATS_1"/>
    <property type="match status" value="1"/>
</dbReference>
<dbReference type="SUPFAM" id="SSF50978">
    <property type="entry name" value="WD40 repeat-like"/>
    <property type="match status" value="2"/>
</dbReference>
<dbReference type="SMART" id="SM00667">
    <property type="entry name" value="LisH"/>
    <property type="match status" value="1"/>
</dbReference>
<feature type="domain" description="CTLH" evidence="5">
    <location>
        <begin position="35"/>
        <end position="92"/>
    </location>
</feature>
<evidence type="ECO:0000256" key="1">
    <source>
        <dbReference type="ARBA" id="ARBA00022574"/>
    </source>
</evidence>
<dbReference type="InterPro" id="IPR006594">
    <property type="entry name" value="LisH"/>
</dbReference>
<dbReference type="InterPro" id="IPR048419">
    <property type="entry name" value="Topless_Znf"/>
</dbReference>